<sequence>MKQTKPTFQPTKTEIRLLLQLPPAAAAAAEAPTIFISAWGFRFRGMTAVATSALYHSFSSKLIVRDGFHSHSCKRCQEISIISPPDGFRGDHKGYVGERNGYRLARLHFSRSSSKCQATRLHPVSSVSSNHSYSSRTAENESVLILMRHGESMWNEKNLFTGCVDVPLTNRGVEEAIEAGKRISNFPLDIIYTSALIRAQMTTMLALTQHHCMKVPIIMHHDETEQARTWTQIYSEDTKKQSIPVIKAWQLNERMYGDLQGFNKQETAELYGKEQVYNWRRSYHVQPPNGESLEMCLGRAVAFFKDHIEPQLLRGRHVMVVAHANSLRSIIMYLDKLTSEEVINLELSTGVPMLYIYKEGHFIRRGSPHGSSEAGAYAYTEEGLYGWAVAESLSGAGGCWRVLARLQQAAAAAARRWVADCGRTEGVEMKSGRLGLRN</sequence>
<dbReference type="PROSITE" id="PS00175">
    <property type="entry name" value="PG_MUTASE"/>
    <property type="match status" value="1"/>
</dbReference>
<dbReference type="GO" id="GO:0006096">
    <property type="term" value="P:glycolytic process"/>
    <property type="evidence" value="ECO:0007669"/>
    <property type="project" value="UniProtKB-KW"/>
</dbReference>
<feature type="binding site" evidence="6">
    <location>
        <position position="198"/>
    </location>
    <ligand>
        <name>substrate</name>
    </ligand>
</feature>
<protein>
    <recommendedName>
        <fullName evidence="2">phosphoglycerate mutase (2,3-diphosphoglycerate-dependent)</fullName>
        <ecNumber evidence="2">5.4.2.11</ecNumber>
    </recommendedName>
</protein>
<evidence type="ECO:0000313" key="8">
    <source>
        <dbReference type="EMBL" id="KAG6394526.1"/>
    </source>
</evidence>
<dbReference type="InterPro" id="IPR013078">
    <property type="entry name" value="His_Pase_superF_clade-1"/>
</dbReference>
<feature type="binding site" evidence="6">
    <location>
        <begin position="280"/>
        <end position="281"/>
    </location>
    <ligand>
        <name>substrate</name>
    </ligand>
</feature>
<feature type="binding site" evidence="6">
    <location>
        <begin position="253"/>
        <end position="256"/>
    </location>
    <ligand>
        <name>substrate</name>
    </ligand>
</feature>
<keyword evidence="3" id="KW-0324">Glycolysis</keyword>
<reference evidence="8" key="1">
    <citation type="submission" date="2018-01" db="EMBL/GenBank/DDBJ databases">
        <authorList>
            <person name="Mao J.F."/>
        </authorList>
    </citation>
    <scope>NUCLEOTIDE SEQUENCE</scope>
    <source>
        <strain evidence="8">Huo1</strain>
        <tissue evidence="8">Leaf</tissue>
    </source>
</reference>
<dbReference type="EC" id="5.4.2.11" evidence="2"/>
<feature type="binding site" evidence="6">
    <location>
        <position position="264"/>
    </location>
    <ligand>
        <name>substrate</name>
    </ligand>
</feature>
<dbReference type="InterPro" id="IPR029033">
    <property type="entry name" value="His_PPase_superfam"/>
</dbReference>
<proteinExistence type="inferred from homology"/>
<evidence type="ECO:0000256" key="3">
    <source>
        <dbReference type="ARBA" id="ARBA00023152"/>
    </source>
</evidence>
<feature type="active site" description="Tele-phosphohistidine intermediate" evidence="5">
    <location>
        <position position="149"/>
    </location>
</feature>
<dbReference type="GO" id="GO:0004619">
    <property type="term" value="F:phosphoglycerate mutase activity"/>
    <property type="evidence" value="ECO:0007669"/>
    <property type="project" value="UniProtKB-EC"/>
</dbReference>
<feature type="site" description="Transition state stabilizer" evidence="7">
    <location>
        <position position="323"/>
    </location>
</feature>
<dbReference type="SUPFAM" id="SSF53254">
    <property type="entry name" value="Phosphoglycerate mutase-like"/>
    <property type="match status" value="1"/>
</dbReference>
<keyword evidence="4" id="KW-0413">Isomerase</keyword>
<feature type="active site" description="Proton donor/acceptor" evidence="5">
    <location>
        <position position="253"/>
    </location>
</feature>
<dbReference type="InterPro" id="IPR001345">
    <property type="entry name" value="PG/BPGM_mutase_AS"/>
</dbReference>
<dbReference type="SMART" id="SM00855">
    <property type="entry name" value="PGAM"/>
    <property type="match status" value="1"/>
</dbReference>
<gene>
    <name evidence="8" type="ORF">SASPL_145115</name>
</gene>
<evidence type="ECO:0000256" key="7">
    <source>
        <dbReference type="PIRSR" id="PIRSR613078-3"/>
    </source>
</evidence>
<dbReference type="CDD" id="cd07067">
    <property type="entry name" value="HP_PGM_like"/>
    <property type="match status" value="1"/>
</dbReference>
<dbReference type="Gene3D" id="3.40.50.1240">
    <property type="entry name" value="Phosphoglycerate mutase-like"/>
    <property type="match status" value="1"/>
</dbReference>
<comment type="similarity">
    <text evidence="1">Belongs to the phosphoglycerate mutase family. BPG-dependent PGAM subfamily.</text>
</comment>
<feature type="binding site" evidence="6">
    <location>
        <begin position="148"/>
        <end position="155"/>
    </location>
    <ligand>
        <name>substrate</name>
    </ligand>
</feature>
<comment type="caution">
    <text evidence="8">The sequence shown here is derived from an EMBL/GenBank/DDBJ whole genome shotgun (WGS) entry which is preliminary data.</text>
</comment>
<evidence type="ECO:0000256" key="2">
    <source>
        <dbReference type="ARBA" id="ARBA00012028"/>
    </source>
</evidence>
<accession>A0A8X8Z7E0</accession>
<reference evidence="8" key="2">
    <citation type="submission" date="2020-08" db="EMBL/GenBank/DDBJ databases">
        <title>Plant Genome Project.</title>
        <authorList>
            <person name="Zhang R.-G."/>
        </authorList>
    </citation>
    <scope>NUCLEOTIDE SEQUENCE</scope>
    <source>
        <strain evidence="8">Huo1</strain>
        <tissue evidence="8">Leaf</tissue>
    </source>
</reference>
<evidence type="ECO:0000256" key="6">
    <source>
        <dbReference type="PIRSR" id="PIRSR613078-2"/>
    </source>
</evidence>
<dbReference type="Proteomes" id="UP000298416">
    <property type="component" value="Unassembled WGS sequence"/>
</dbReference>
<feature type="binding site" evidence="6">
    <location>
        <begin position="161"/>
        <end position="162"/>
    </location>
    <ligand>
        <name>substrate</name>
    </ligand>
</feature>
<name>A0A8X8Z7E0_SALSN</name>
<evidence type="ECO:0000256" key="5">
    <source>
        <dbReference type="PIRSR" id="PIRSR613078-1"/>
    </source>
</evidence>
<dbReference type="HAMAP" id="MF_01039">
    <property type="entry name" value="PGAM_GpmA"/>
    <property type="match status" value="1"/>
</dbReference>
<evidence type="ECO:0000256" key="1">
    <source>
        <dbReference type="ARBA" id="ARBA00006717"/>
    </source>
</evidence>
<dbReference type="EMBL" id="PNBA02000017">
    <property type="protein sequence ID" value="KAG6394526.1"/>
    <property type="molecule type" value="Genomic_DNA"/>
</dbReference>
<evidence type="ECO:0000313" key="9">
    <source>
        <dbReference type="Proteomes" id="UP000298416"/>
    </source>
</evidence>
<evidence type="ECO:0000256" key="4">
    <source>
        <dbReference type="ARBA" id="ARBA00023235"/>
    </source>
</evidence>
<organism evidence="8">
    <name type="scientific">Salvia splendens</name>
    <name type="common">Scarlet sage</name>
    <dbReference type="NCBI Taxonomy" id="180675"/>
    <lineage>
        <taxon>Eukaryota</taxon>
        <taxon>Viridiplantae</taxon>
        <taxon>Streptophyta</taxon>
        <taxon>Embryophyta</taxon>
        <taxon>Tracheophyta</taxon>
        <taxon>Spermatophyta</taxon>
        <taxon>Magnoliopsida</taxon>
        <taxon>eudicotyledons</taxon>
        <taxon>Gunneridae</taxon>
        <taxon>Pentapetalae</taxon>
        <taxon>asterids</taxon>
        <taxon>lamiids</taxon>
        <taxon>Lamiales</taxon>
        <taxon>Lamiaceae</taxon>
        <taxon>Nepetoideae</taxon>
        <taxon>Mentheae</taxon>
        <taxon>Salviinae</taxon>
        <taxon>Salvia</taxon>
        <taxon>Salvia subgen. Calosphace</taxon>
        <taxon>core Calosphace</taxon>
    </lineage>
</organism>
<dbReference type="Pfam" id="PF00300">
    <property type="entry name" value="His_Phos_1"/>
    <property type="match status" value="2"/>
</dbReference>
<keyword evidence="9" id="KW-1185">Reference proteome</keyword>
<dbReference type="InterPro" id="IPR005952">
    <property type="entry name" value="Phosphogly_mut1"/>
</dbReference>
<dbReference type="PANTHER" id="PTHR11931">
    <property type="entry name" value="PHOSPHOGLYCERATE MUTASE"/>
    <property type="match status" value="1"/>
</dbReference>
<dbReference type="AlphaFoldDB" id="A0A8X8Z7E0"/>